<comment type="caution">
    <text evidence="2">The sequence shown here is derived from an EMBL/GenBank/DDBJ whole genome shotgun (WGS) entry which is preliminary data.</text>
</comment>
<evidence type="ECO:0000313" key="2">
    <source>
        <dbReference type="EMBL" id="MBM6618192.1"/>
    </source>
</evidence>
<dbReference type="RefSeq" id="WP_204203550.1">
    <property type="nucleotide sequence ID" value="NZ_JAFELM010000030.1"/>
</dbReference>
<keyword evidence="1" id="KW-0812">Transmembrane</keyword>
<feature type="transmembrane region" description="Helical" evidence="1">
    <location>
        <begin position="7"/>
        <end position="30"/>
    </location>
</feature>
<keyword evidence="1" id="KW-0472">Membrane</keyword>
<proteinExistence type="predicted"/>
<accession>A0ABS2DIF9</accession>
<protein>
    <submittedName>
        <fullName evidence="2">Uncharacterized protein</fullName>
    </submittedName>
</protein>
<reference evidence="2 3" key="1">
    <citation type="submission" date="2021-02" db="EMBL/GenBank/DDBJ databases">
        <title>Bacillus sp. RD4P76, an endophyte from a halophyte.</title>
        <authorList>
            <person name="Sun J.-Q."/>
        </authorList>
    </citation>
    <scope>NUCLEOTIDE SEQUENCE [LARGE SCALE GENOMIC DNA]</scope>
    <source>
        <strain evidence="2 3">RD4P76</strain>
    </source>
</reference>
<keyword evidence="1" id="KW-1133">Transmembrane helix</keyword>
<organism evidence="2 3">
    <name type="scientific">Bacillus suaedaesalsae</name>
    <dbReference type="NCBI Taxonomy" id="2810349"/>
    <lineage>
        <taxon>Bacteria</taxon>
        <taxon>Bacillati</taxon>
        <taxon>Bacillota</taxon>
        <taxon>Bacilli</taxon>
        <taxon>Bacillales</taxon>
        <taxon>Bacillaceae</taxon>
        <taxon>Bacillus</taxon>
    </lineage>
</organism>
<name>A0ABS2DIF9_9BACI</name>
<sequence length="285" mass="33296">MRDRWKWIFSILIFVLMINGTGIFLIHGFGEVVTKEETESTLIVNDITITIKNFGDYPANLVEEVRNEVEIATKSVLEVTKGKLIPKSNVAISLISSNEDSKIVPSYYSSVIFDPDTIWLEEWNFEEMMLYSLFPQNEDVAPFTTIGLGQYLYYSPHKGEIFDPNEMWVLHKNKQQTLQFEGLLSPILFKSSVLNNHGPSREYPKAEAHYWKIASFSHYLIEEYGIDTFVDLYESTNISKDVEQVYGKSFIALQTEWEQRIIQMEENFTPKVVQDLEYHYQYLYE</sequence>
<gene>
    <name evidence="2" type="ORF">JR050_11035</name>
</gene>
<dbReference type="EMBL" id="JAFELM010000030">
    <property type="protein sequence ID" value="MBM6618192.1"/>
    <property type="molecule type" value="Genomic_DNA"/>
</dbReference>
<evidence type="ECO:0000313" key="3">
    <source>
        <dbReference type="Proteomes" id="UP001518925"/>
    </source>
</evidence>
<dbReference type="Proteomes" id="UP001518925">
    <property type="component" value="Unassembled WGS sequence"/>
</dbReference>
<keyword evidence="3" id="KW-1185">Reference proteome</keyword>
<evidence type="ECO:0000256" key="1">
    <source>
        <dbReference type="SAM" id="Phobius"/>
    </source>
</evidence>